<keyword evidence="5" id="KW-0653">Protein transport</keyword>
<evidence type="ECO:0000256" key="2">
    <source>
        <dbReference type="ARBA" id="ARBA00007617"/>
    </source>
</evidence>
<keyword evidence="10" id="KW-1185">Reference proteome</keyword>
<reference evidence="9 10" key="1">
    <citation type="journal article" date="2019" name="Front. Genet.">
        <title>Whole-Genome Sequencing of the Opportunistic Yeast Pathogen Candida inconspicua Uncovers Its Hybrid Origin.</title>
        <authorList>
            <person name="Mixao V."/>
            <person name="Hansen A.P."/>
            <person name="Saus E."/>
            <person name="Boekhout T."/>
            <person name="Lass-Florl C."/>
            <person name="Gabaldon T."/>
        </authorList>
    </citation>
    <scope>NUCLEOTIDE SEQUENCE [LARGE SCALE GENOMIC DNA]</scope>
    <source>
        <strain evidence="9 10">CBS 180</strain>
    </source>
</reference>
<sequence>MDQPPLPKPPTQQQEQTHSQSPLQSQPERQPYKPIPFRAPPPLPQTKNNSPPIDYPFTIIDSEYAVKLFGRQIEIPGYVEWISNSKLREFVDSKVLQEGYIKKTYQQDIERIENELQKIRIEHRKAAEDMLTQYTELAEKLNVAEGNLTDYYKLLSQFEEQKIQMYDSFRYLTRQAVAERYKKRLLEIEKKTEELVDCDNVDNLEKLLSEYKDNRFKWHETKCIINDLETNKILN</sequence>
<evidence type="ECO:0000256" key="5">
    <source>
        <dbReference type="ARBA" id="ARBA00022927"/>
    </source>
</evidence>
<gene>
    <name evidence="9" type="ORF">CANINC_004769</name>
</gene>
<dbReference type="GO" id="GO:0000813">
    <property type="term" value="C:ESCRT I complex"/>
    <property type="evidence" value="ECO:0007669"/>
    <property type="project" value="UniProtKB-ARBA"/>
</dbReference>
<protein>
    <recommendedName>
        <fullName evidence="8">VPS37 C-terminal domain-containing protein</fullName>
    </recommendedName>
</protein>
<dbReference type="Pfam" id="PF07200">
    <property type="entry name" value="Mod_r"/>
    <property type="match status" value="1"/>
</dbReference>
<keyword evidence="3" id="KW-0813">Transport</keyword>
<feature type="region of interest" description="Disordered" evidence="7">
    <location>
        <begin position="1"/>
        <end position="54"/>
    </location>
</feature>
<dbReference type="Proteomes" id="UP000307173">
    <property type="component" value="Unassembled WGS sequence"/>
</dbReference>
<comment type="subcellular location">
    <subcellularLocation>
        <location evidence="1">Endosome</location>
    </subcellularLocation>
</comment>
<feature type="compositionally biased region" description="Polar residues" evidence="7">
    <location>
        <begin position="17"/>
        <end position="28"/>
    </location>
</feature>
<feature type="coiled-coil region" evidence="6">
    <location>
        <begin position="102"/>
        <end position="147"/>
    </location>
</feature>
<evidence type="ECO:0000256" key="4">
    <source>
        <dbReference type="ARBA" id="ARBA00022753"/>
    </source>
</evidence>
<dbReference type="InterPro" id="IPR009851">
    <property type="entry name" value="Mod_r"/>
</dbReference>
<evidence type="ECO:0000256" key="1">
    <source>
        <dbReference type="ARBA" id="ARBA00004177"/>
    </source>
</evidence>
<keyword evidence="6" id="KW-0175">Coiled coil</keyword>
<dbReference type="GO" id="GO:0015031">
    <property type="term" value="P:protein transport"/>
    <property type="evidence" value="ECO:0007669"/>
    <property type="project" value="UniProtKB-KW"/>
</dbReference>
<dbReference type="STRING" id="52247.A0A4T0WV86"/>
<evidence type="ECO:0000259" key="8">
    <source>
        <dbReference type="Pfam" id="PF07200"/>
    </source>
</evidence>
<evidence type="ECO:0000256" key="6">
    <source>
        <dbReference type="SAM" id="Coils"/>
    </source>
</evidence>
<comment type="caution">
    <text evidence="9">The sequence shown here is derived from an EMBL/GenBank/DDBJ whole genome shotgun (WGS) entry which is preliminary data.</text>
</comment>
<evidence type="ECO:0000256" key="3">
    <source>
        <dbReference type="ARBA" id="ARBA00022448"/>
    </source>
</evidence>
<proteinExistence type="inferred from homology"/>
<feature type="domain" description="VPS37 C-terminal" evidence="8">
    <location>
        <begin position="83"/>
        <end position="221"/>
    </location>
</feature>
<name>A0A4T0WV86_9ASCO</name>
<feature type="compositionally biased region" description="Pro residues" evidence="7">
    <location>
        <begin position="33"/>
        <end position="44"/>
    </location>
</feature>
<evidence type="ECO:0000313" key="9">
    <source>
        <dbReference type="EMBL" id="TID14481.1"/>
    </source>
</evidence>
<accession>A0A4T0WV86</accession>
<dbReference type="AlphaFoldDB" id="A0A4T0WV86"/>
<keyword evidence="4" id="KW-0967">Endosome</keyword>
<feature type="compositionally biased region" description="Pro residues" evidence="7">
    <location>
        <begin position="1"/>
        <end position="10"/>
    </location>
</feature>
<evidence type="ECO:0000313" key="10">
    <source>
        <dbReference type="Proteomes" id="UP000307173"/>
    </source>
</evidence>
<dbReference type="EMBL" id="SELW01000658">
    <property type="protein sequence ID" value="TID14481.1"/>
    <property type="molecule type" value="Genomic_DNA"/>
</dbReference>
<comment type="similarity">
    <text evidence="2">Belongs to the VPS37 family.</text>
</comment>
<organism evidence="9 10">
    <name type="scientific">Pichia inconspicua</name>
    <dbReference type="NCBI Taxonomy" id="52247"/>
    <lineage>
        <taxon>Eukaryota</taxon>
        <taxon>Fungi</taxon>
        <taxon>Dikarya</taxon>
        <taxon>Ascomycota</taxon>
        <taxon>Saccharomycotina</taxon>
        <taxon>Pichiomycetes</taxon>
        <taxon>Pichiales</taxon>
        <taxon>Pichiaceae</taxon>
        <taxon>Pichia</taxon>
    </lineage>
</organism>
<evidence type="ECO:0000256" key="7">
    <source>
        <dbReference type="SAM" id="MobiDB-lite"/>
    </source>
</evidence>